<evidence type="ECO:0000313" key="1">
    <source>
        <dbReference type="EMBL" id="CAB4144246.1"/>
    </source>
</evidence>
<name>A0A6J5MGQ7_9CAUD</name>
<dbReference type="EMBL" id="LR796426">
    <property type="protein sequence ID" value="CAB4144246.1"/>
    <property type="molecule type" value="Genomic_DNA"/>
</dbReference>
<gene>
    <name evidence="1" type="ORF">UFOVP453_27</name>
</gene>
<accession>A0A6J5MGQ7</accession>
<reference evidence="1" key="1">
    <citation type="submission" date="2020-04" db="EMBL/GenBank/DDBJ databases">
        <authorList>
            <person name="Chiriac C."/>
            <person name="Salcher M."/>
            <person name="Ghai R."/>
            <person name="Kavagutti S V."/>
        </authorList>
    </citation>
    <scope>NUCLEOTIDE SEQUENCE</scope>
</reference>
<protein>
    <submittedName>
        <fullName evidence="1">Uncharacterized protein</fullName>
    </submittedName>
</protein>
<organism evidence="1">
    <name type="scientific">uncultured Caudovirales phage</name>
    <dbReference type="NCBI Taxonomy" id="2100421"/>
    <lineage>
        <taxon>Viruses</taxon>
        <taxon>Duplodnaviria</taxon>
        <taxon>Heunggongvirae</taxon>
        <taxon>Uroviricota</taxon>
        <taxon>Caudoviricetes</taxon>
        <taxon>Peduoviridae</taxon>
        <taxon>Maltschvirus</taxon>
        <taxon>Maltschvirus maltsch</taxon>
    </lineage>
</organism>
<sequence>MSEKIEIRTRTHVVEIDPNCLAINPRYDDNLGKMIAFHSRYTIGDEHNETPESLNVIIERTDVVSLPIYAYIHGGVTISNMPYSCRFDSGQIGYIYATHDDIMKWYGVKELTPNLIDCVRDKFIDEIHDYDYFMNGTFYRIVVNKKNYDAERNEIEMNFVHACGGFTEIRDAIDEAIAYVDDETATAIRSHFNITLDA</sequence>
<proteinExistence type="predicted"/>